<feature type="domain" description="Glucosamine/galactosamine-6-phosphate isomerase" evidence="3">
    <location>
        <begin position="19"/>
        <end position="222"/>
    </location>
</feature>
<dbReference type="Proteomes" id="UP001139158">
    <property type="component" value="Unassembled WGS sequence"/>
</dbReference>
<dbReference type="InterPro" id="IPR037171">
    <property type="entry name" value="NagB/RpiA_transferase-like"/>
</dbReference>
<dbReference type="GO" id="GO:0005737">
    <property type="term" value="C:cytoplasm"/>
    <property type="evidence" value="ECO:0007669"/>
    <property type="project" value="TreeGrafter"/>
</dbReference>
<dbReference type="Gene3D" id="3.40.50.1360">
    <property type="match status" value="1"/>
</dbReference>
<gene>
    <name evidence="4" type="ORF">LJ757_06610</name>
</gene>
<dbReference type="RefSeq" id="WP_227895364.1">
    <property type="nucleotide sequence ID" value="NZ_CP099466.1"/>
</dbReference>
<dbReference type="CDD" id="cd01399">
    <property type="entry name" value="GlcN6P_deaminase"/>
    <property type="match status" value="1"/>
</dbReference>
<dbReference type="EMBL" id="JAJFZV010000005">
    <property type="protein sequence ID" value="MCC3297476.1"/>
    <property type="molecule type" value="Genomic_DNA"/>
</dbReference>
<dbReference type="GO" id="GO:0019262">
    <property type="term" value="P:N-acetylneuraminate catabolic process"/>
    <property type="evidence" value="ECO:0007669"/>
    <property type="project" value="TreeGrafter"/>
</dbReference>
<dbReference type="GO" id="GO:0005975">
    <property type="term" value="P:carbohydrate metabolic process"/>
    <property type="evidence" value="ECO:0007669"/>
    <property type="project" value="InterPro"/>
</dbReference>
<keyword evidence="5" id="KW-1185">Reference proteome</keyword>
<accession>A0A9X1SCA2</accession>
<dbReference type="SUPFAM" id="SSF100950">
    <property type="entry name" value="NagB/RpiA/CoA transferase-like"/>
    <property type="match status" value="1"/>
</dbReference>
<name>A0A9X1SCA2_9MICC</name>
<dbReference type="PROSITE" id="PS01161">
    <property type="entry name" value="GLC_GALNAC_ISOMERASE"/>
    <property type="match status" value="1"/>
</dbReference>
<sequence>MSVQVLAAASPRDLGLTAANVVLARLAARRNPVLGIATGSSPLPLYEQLARRAGDLSPLRGFALDEYLGLPPAHPQSYHAVVRREVIDPLGLDPAAVRVPDGAAADPDLAADRYEAAIRTAGGIDVQVLGIGSNGHLAFNEPGSALDSRTRVVALTASTREANARFFPSLRDVPTHALTQGLGTIREARSLVLLASGPRKAQAIAAALTGPVTPDVPASVLQLHPDVTVLLSGGAEAALDPAEYSLVRAARAERH</sequence>
<comment type="caution">
    <text evidence="4">The sequence shown here is derived from an EMBL/GenBank/DDBJ whole genome shotgun (WGS) entry which is preliminary data.</text>
</comment>
<reference evidence="4" key="1">
    <citation type="submission" date="2021-10" db="EMBL/GenBank/DDBJ databases">
        <title>Novel species in genus Arthrobacter.</title>
        <authorList>
            <person name="Liu Y."/>
        </authorList>
    </citation>
    <scope>NUCLEOTIDE SEQUENCE</scope>
    <source>
        <strain evidence="4">Zg-Y453</strain>
    </source>
</reference>
<keyword evidence="1" id="KW-0378">Hydrolase</keyword>
<dbReference type="GO" id="GO:0042802">
    <property type="term" value="F:identical protein binding"/>
    <property type="evidence" value="ECO:0007669"/>
    <property type="project" value="TreeGrafter"/>
</dbReference>
<evidence type="ECO:0000256" key="1">
    <source>
        <dbReference type="ARBA" id="ARBA00022801"/>
    </source>
</evidence>
<evidence type="ECO:0000313" key="4">
    <source>
        <dbReference type="EMBL" id="MCC3297476.1"/>
    </source>
</evidence>
<keyword evidence="2" id="KW-0119">Carbohydrate metabolism</keyword>
<dbReference type="GO" id="GO:0006043">
    <property type="term" value="P:glucosamine catabolic process"/>
    <property type="evidence" value="ECO:0007669"/>
    <property type="project" value="TreeGrafter"/>
</dbReference>
<organism evidence="4 5">
    <name type="scientific">Arthrobacter caoxuetaonis</name>
    <dbReference type="NCBI Taxonomy" id="2886935"/>
    <lineage>
        <taxon>Bacteria</taxon>
        <taxon>Bacillati</taxon>
        <taxon>Actinomycetota</taxon>
        <taxon>Actinomycetes</taxon>
        <taxon>Micrococcales</taxon>
        <taxon>Micrococcaceae</taxon>
        <taxon>Arthrobacter</taxon>
    </lineage>
</organism>
<dbReference type="InterPro" id="IPR018321">
    <property type="entry name" value="Glucosamine6P_isomerase_CS"/>
</dbReference>
<dbReference type="PANTHER" id="PTHR11280:SF5">
    <property type="entry name" value="GLUCOSAMINE-6-PHOSPHATE ISOMERASE"/>
    <property type="match status" value="1"/>
</dbReference>
<dbReference type="GO" id="GO:0006046">
    <property type="term" value="P:N-acetylglucosamine catabolic process"/>
    <property type="evidence" value="ECO:0007669"/>
    <property type="project" value="TreeGrafter"/>
</dbReference>
<evidence type="ECO:0000259" key="3">
    <source>
        <dbReference type="Pfam" id="PF01182"/>
    </source>
</evidence>
<protein>
    <submittedName>
        <fullName evidence="4">Glucosamine-6-phosphate deaminase</fullName>
    </submittedName>
</protein>
<evidence type="ECO:0000256" key="2">
    <source>
        <dbReference type="ARBA" id="ARBA00023277"/>
    </source>
</evidence>
<dbReference type="Pfam" id="PF01182">
    <property type="entry name" value="Glucosamine_iso"/>
    <property type="match status" value="1"/>
</dbReference>
<evidence type="ECO:0000313" key="5">
    <source>
        <dbReference type="Proteomes" id="UP001139158"/>
    </source>
</evidence>
<dbReference type="InterPro" id="IPR004547">
    <property type="entry name" value="Glucosamine6P_isomerase"/>
</dbReference>
<dbReference type="AlphaFoldDB" id="A0A9X1SCA2"/>
<dbReference type="PANTHER" id="PTHR11280">
    <property type="entry name" value="GLUCOSAMINE-6-PHOSPHATE ISOMERASE"/>
    <property type="match status" value="1"/>
</dbReference>
<proteinExistence type="predicted"/>
<dbReference type="GO" id="GO:0004342">
    <property type="term" value="F:glucosamine-6-phosphate deaminase activity"/>
    <property type="evidence" value="ECO:0007669"/>
    <property type="project" value="InterPro"/>
</dbReference>
<dbReference type="InterPro" id="IPR006148">
    <property type="entry name" value="Glc/Gal-6P_isomerase"/>
</dbReference>